<evidence type="ECO:0000259" key="5">
    <source>
        <dbReference type="Pfam" id="PF13844"/>
    </source>
</evidence>
<dbReference type="EMBL" id="HBGU01001900">
    <property type="protein sequence ID" value="CAD9393204.1"/>
    <property type="molecule type" value="Transcribed_RNA"/>
</dbReference>
<keyword evidence="2" id="KW-0808">Transferase</keyword>
<evidence type="ECO:0000256" key="3">
    <source>
        <dbReference type="ARBA" id="ARBA00022737"/>
    </source>
</evidence>
<feature type="domain" description="O-GlcNAc transferase C-terminal" evidence="5">
    <location>
        <begin position="161"/>
        <end position="307"/>
    </location>
</feature>
<dbReference type="Gene3D" id="3.40.50.11380">
    <property type="match status" value="1"/>
</dbReference>
<dbReference type="PANTHER" id="PTHR44998:SF1">
    <property type="entry name" value="UDP-N-ACETYLGLUCOSAMINE--PEPTIDE N-ACETYLGLUCOSAMINYLTRANSFERASE 110 KDA SUBUNIT"/>
    <property type="match status" value="1"/>
</dbReference>
<dbReference type="InterPro" id="IPR029489">
    <property type="entry name" value="OGT/SEC/SPY_C"/>
</dbReference>
<name>A0A7S2BCW5_9EUKA</name>
<keyword evidence="3" id="KW-0677">Repeat</keyword>
<evidence type="ECO:0000256" key="4">
    <source>
        <dbReference type="ARBA" id="ARBA00022803"/>
    </source>
</evidence>
<comment type="pathway">
    <text evidence="1">Protein modification; protein glycosylation.</text>
</comment>
<sequence length="369" mass="40364">MLRFHADKNLKAYWCTAAVESAPVTAGNSGRGGLRVQWPHIIELSRLSALTAAERLRKERIAILIDLDGWIGDEPPRTLMSSYPAPLRSQWLGWAGSTADPSIQQVVTDHLICPPSHHHLYNERLLLLPRTYQLNDHAQMYSHVLEPSQTATQSGPRRVSMANFNQLMKLTPDVFSVWCGAMLRTYGSQLLLLTGVTGVHVAYPSAARNVRSEVALRGVHISRLQHGGVMQKPQHLLRAANCHLGVDTLSYNSHTTGADMLWSGLPLVTQPGVAFSSRVASSLVANAGVPSSRVGSLKSYEDFIHMLMSTSESEVESSRLGGSFSPDHQRETFGTFAFPWQTSQLSVGLMGPRPWSIELNAASAATSPP</sequence>
<evidence type="ECO:0000313" key="6">
    <source>
        <dbReference type="EMBL" id="CAD9393204.1"/>
    </source>
</evidence>
<organism evidence="6">
    <name type="scientific">Haptolina brevifila</name>
    <dbReference type="NCBI Taxonomy" id="156173"/>
    <lineage>
        <taxon>Eukaryota</taxon>
        <taxon>Haptista</taxon>
        <taxon>Haptophyta</taxon>
        <taxon>Prymnesiophyceae</taxon>
        <taxon>Prymnesiales</taxon>
        <taxon>Prymnesiaceae</taxon>
        <taxon>Haptolina</taxon>
    </lineage>
</organism>
<gene>
    <name evidence="6" type="ORF">CBRE1094_LOCUS997</name>
</gene>
<dbReference type="Gene3D" id="3.40.50.2000">
    <property type="entry name" value="Glycogen Phosphorylase B"/>
    <property type="match status" value="1"/>
</dbReference>
<dbReference type="PANTHER" id="PTHR44998">
    <property type="match status" value="1"/>
</dbReference>
<dbReference type="AlphaFoldDB" id="A0A7S2BCW5"/>
<proteinExistence type="predicted"/>
<feature type="domain" description="O-GlcNAc transferase C-terminal" evidence="5">
    <location>
        <begin position="36"/>
        <end position="148"/>
    </location>
</feature>
<dbReference type="GO" id="GO:0016740">
    <property type="term" value="F:transferase activity"/>
    <property type="evidence" value="ECO:0007669"/>
    <property type="project" value="UniProtKB-KW"/>
</dbReference>
<dbReference type="Pfam" id="PF13844">
    <property type="entry name" value="Glyco_transf_41"/>
    <property type="match status" value="2"/>
</dbReference>
<accession>A0A7S2BCW5</accession>
<protein>
    <recommendedName>
        <fullName evidence="5">O-GlcNAc transferase C-terminal domain-containing protein</fullName>
    </recommendedName>
</protein>
<evidence type="ECO:0000256" key="2">
    <source>
        <dbReference type="ARBA" id="ARBA00022679"/>
    </source>
</evidence>
<reference evidence="6" key="1">
    <citation type="submission" date="2021-01" db="EMBL/GenBank/DDBJ databases">
        <authorList>
            <person name="Corre E."/>
            <person name="Pelletier E."/>
            <person name="Niang G."/>
            <person name="Scheremetjew M."/>
            <person name="Finn R."/>
            <person name="Kale V."/>
            <person name="Holt S."/>
            <person name="Cochrane G."/>
            <person name="Meng A."/>
            <person name="Brown T."/>
            <person name="Cohen L."/>
        </authorList>
    </citation>
    <scope>NUCLEOTIDE SEQUENCE</scope>
    <source>
        <strain evidence="6">UTEX LB 985</strain>
    </source>
</reference>
<evidence type="ECO:0000256" key="1">
    <source>
        <dbReference type="ARBA" id="ARBA00004922"/>
    </source>
</evidence>
<keyword evidence="4" id="KW-0802">TPR repeat</keyword>